<dbReference type="Proteomes" id="UP001054884">
    <property type="component" value="Unassembled WGS sequence"/>
</dbReference>
<gene>
    <name evidence="1" type="ORF">ME791_20090</name>
</gene>
<name>A0ABD0AIA1_9LACO</name>
<accession>A0ABD0AIA1</accession>
<dbReference type="EMBL" id="BNHY01000109">
    <property type="protein sequence ID" value="GHN34857.1"/>
    <property type="molecule type" value="Genomic_DNA"/>
</dbReference>
<evidence type="ECO:0000313" key="1">
    <source>
        <dbReference type="EMBL" id="GHN34857.1"/>
    </source>
</evidence>
<organism evidence="1 2">
    <name type="scientific">Lactobacillus delbrueckii</name>
    <dbReference type="NCBI Taxonomy" id="1584"/>
    <lineage>
        <taxon>Bacteria</taxon>
        <taxon>Bacillati</taxon>
        <taxon>Bacillota</taxon>
        <taxon>Bacilli</taxon>
        <taxon>Lactobacillales</taxon>
        <taxon>Lactobacillaceae</taxon>
        <taxon>Lactobacillus</taxon>
    </lineage>
</organism>
<protein>
    <submittedName>
        <fullName evidence="1">Uncharacterized protein</fullName>
    </submittedName>
</protein>
<dbReference type="AlphaFoldDB" id="A0ABD0AIA1"/>
<proteinExistence type="predicted"/>
<evidence type="ECO:0000313" key="2">
    <source>
        <dbReference type="Proteomes" id="UP001054884"/>
    </source>
</evidence>
<comment type="caution">
    <text evidence="1">The sequence shown here is derived from an EMBL/GenBank/DDBJ whole genome shotgun (WGS) entry which is preliminary data.</text>
</comment>
<sequence>MFNLFLQLAKEKLSRDFGKLCSDLEFQKHQIIEKDFVFTSIADTLCELLYSENNIVKRWDLHVYEERSKYIF</sequence>
<reference evidence="1 2" key="1">
    <citation type="journal article" date="2022" name="J. Dairy Sci.">
        <title>Genetic diversity of Lactobacillus delbrueckii isolated from raw milk in Hokkaido, Japan.</title>
        <authorList>
            <person name="Tsuchihashi H."/>
            <person name="Ichikawa A."/>
            <person name="Takeda M."/>
            <person name="Koizumi A."/>
            <person name="Mizoguchi C."/>
            <person name="Ishida T."/>
            <person name="Kimura K."/>
        </authorList>
    </citation>
    <scope>NUCLEOTIDE SEQUENCE [LARGE SCALE GENOMIC DNA]</scope>
    <source>
        <strain evidence="1 2">ME-791</strain>
    </source>
</reference>